<accession>A0A9P9WDW4</accession>
<feature type="chain" id="PRO_5040382166" evidence="1">
    <location>
        <begin position="24"/>
        <end position="547"/>
    </location>
</feature>
<gene>
    <name evidence="2" type="ORF">JX265_010501</name>
</gene>
<proteinExistence type="predicted"/>
<feature type="signal peptide" evidence="1">
    <location>
        <begin position="1"/>
        <end position="23"/>
    </location>
</feature>
<comment type="caution">
    <text evidence="2">The sequence shown here is derived from an EMBL/GenBank/DDBJ whole genome shotgun (WGS) entry which is preliminary data.</text>
</comment>
<name>A0A9P9WDW4_9PEZI</name>
<reference evidence="2" key="1">
    <citation type="submission" date="2021-03" db="EMBL/GenBank/DDBJ databases">
        <title>Revisited historic fungal species revealed as producer of novel bioactive compounds through whole genome sequencing and comparative genomics.</title>
        <authorList>
            <person name="Vignolle G.A."/>
            <person name="Hochenegger N."/>
            <person name="Mach R.L."/>
            <person name="Mach-Aigner A.R."/>
            <person name="Javad Rahimi M."/>
            <person name="Salim K.A."/>
            <person name="Chan C.M."/>
            <person name="Lim L.B.L."/>
            <person name="Cai F."/>
            <person name="Druzhinina I.S."/>
            <person name="U'Ren J.M."/>
            <person name="Derntl C."/>
        </authorList>
    </citation>
    <scope>NUCLEOTIDE SEQUENCE</scope>
    <source>
        <strain evidence="2">TUCIM 5799</strain>
    </source>
</reference>
<dbReference type="PANTHER" id="PTHR40616:SF1">
    <property type="entry name" value="LINALOOL DEHYDRATASE_ISOMERASE DOMAIN-CONTAINING PROTEIN"/>
    <property type="match status" value="1"/>
</dbReference>
<keyword evidence="3" id="KW-1185">Reference proteome</keyword>
<protein>
    <submittedName>
        <fullName evidence="2">Uncharacterized protein</fullName>
    </submittedName>
</protein>
<sequence length="547" mass="60992">MPSIRSCALAALAGLSALVTVQGADLTGNTKNLFDESMTFLDKIYDSKAGYLRYFYYPLAASAHETRSSGWYATGLLQRNKGNDRQEAIKIIRNIIDGQHKDPKDEWYGDYQVYPEEPTVGTKAYPAVVYSTWDPNWRGFVGTTLMVIYEEFSHMLPCDLKDLMLESLYNDTVGDGYRNGGLVKGALNPSYTNPSVMRAVQASWVGRKMKDGNMTAYGEDYGSQIIDLFNMNNTLSEFNSAVYNGVSLYALTMWVKYLPADSILYQNGERMIKEIWTSLGQFYNANLKNLAGPWDRTYGYDMNEYFSILACYIWTMVGKEYAPVYDEPWTMAHADDFEYAPIIAVLAPFHDSLVPEDVKEKFRSFPGDHMVETAAFAPPGDAAVRNITSWVASNLTMGAMSFLDDPKNWDHSSQWNAAVTQWGRFDGSVGYFTLYPTVHALDSEVGQGWMNLTYPQGNSSSKFTFVLAPNPLGAKRDMNSLDDISGLNIKVSGSVNATPAITFCGLVGGSCSPKFGFEFWNVTFTMPNTPEGAAALPNLFLEIELEE</sequence>
<dbReference type="EMBL" id="JAFIMR010000035">
    <property type="protein sequence ID" value="KAI1859024.1"/>
    <property type="molecule type" value="Genomic_DNA"/>
</dbReference>
<dbReference type="Proteomes" id="UP000829685">
    <property type="component" value="Unassembled WGS sequence"/>
</dbReference>
<organism evidence="2 3">
    <name type="scientific">Neoarthrinium moseri</name>
    <dbReference type="NCBI Taxonomy" id="1658444"/>
    <lineage>
        <taxon>Eukaryota</taxon>
        <taxon>Fungi</taxon>
        <taxon>Dikarya</taxon>
        <taxon>Ascomycota</taxon>
        <taxon>Pezizomycotina</taxon>
        <taxon>Sordariomycetes</taxon>
        <taxon>Xylariomycetidae</taxon>
        <taxon>Amphisphaeriales</taxon>
        <taxon>Apiosporaceae</taxon>
        <taxon>Neoarthrinium</taxon>
    </lineage>
</organism>
<keyword evidence="1" id="KW-0732">Signal</keyword>
<evidence type="ECO:0000313" key="2">
    <source>
        <dbReference type="EMBL" id="KAI1859024.1"/>
    </source>
</evidence>
<evidence type="ECO:0000256" key="1">
    <source>
        <dbReference type="SAM" id="SignalP"/>
    </source>
</evidence>
<evidence type="ECO:0000313" key="3">
    <source>
        <dbReference type="Proteomes" id="UP000829685"/>
    </source>
</evidence>
<dbReference type="AlphaFoldDB" id="A0A9P9WDW4"/>
<dbReference type="PANTHER" id="PTHR40616">
    <property type="entry name" value="LINALOOL DEHYDRATASE_ISOMERASE DOMAIN-CONTAINING PROTEIN"/>
    <property type="match status" value="1"/>
</dbReference>
<dbReference type="OrthoDB" id="2580323at2759"/>